<evidence type="ECO:0000256" key="3">
    <source>
        <dbReference type="ARBA" id="ARBA00022692"/>
    </source>
</evidence>
<evidence type="ECO:0000256" key="7">
    <source>
        <dbReference type="SAM" id="Phobius"/>
    </source>
</evidence>
<keyword evidence="5 7" id="KW-1133">Transmembrane helix</keyword>
<reference evidence="9 10" key="1">
    <citation type="submission" date="2024-11" db="EMBL/GenBank/DDBJ databases">
        <title>Adaptive evolution of stress response genes in parasites aligns with host niche diversity.</title>
        <authorList>
            <person name="Hahn C."/>
            <person name="Resl P."/>
        </authorList>
    </citation>
    <scope>NUCLEOTIDE SEQUENCE [LARGE SCALE GENOMIC DNA]</scope>
    <source>
        <strain evidence="9">EGGRZ-B1_66</strain>
        <tissue evidence="9">Body</tissue>
    </source>
</reference>
<dbReference type="InterPro" id="IPR036259">
    <property type="entry name" value="MFS_trans_sf"/>
</dbReference>
<feature type="transmembrane region" description="Helical" evidence="7">
    <location>
        <begin position="404"/>
        <end position="429"/>
    </location>
</feature>
<dbReference type="EMBL" id="JBJKFK010002398">
    <property type="protein sequence ID" value="KAL3311167.1"/>
    <property type="molecule type" value="Genomic_DNA"/>
</dbReference>
<feature type="transmembrane region" description="Helical" evidence="7">
    <location>
        <begin position="486"/>
        <end position="509"/>
    </location>
</feature>
<keyword evidence="10" id="KW-1185">Reference proteome</keyword>
<evidence type="ECO:0000256" key="4">
    <source>
        <dbReference type="ARBA" id="ARBA00022847"/>
    </source>
</evidence>
<dbReference type="AlphaFoldDB" id="A0ABD2PW92"/>
<dbReference type="Proteomes" id="UP001626550">
    <property type="component" value="Unassembled WGS sequence"/>
</dbReference>
<feature type="transmembrane region" description="Helical" evidence="7">
    <location>
        <begin position="214"/>
        <end position="238"/>
    </location>
</feature>
<dbReference type="InterPro" id="IPR011701">
    <property type="entry name" value="MFS"/>
</dbReference>
<organism evidence="9 10">
    <name type="scientific">Cichlidogyrus casuarinus</name>
    <dbReference type="NCBI Taxonomy" id="1844966"/>
    <lineage>
        <taxon>Eukaryota</taxon>
        <taxon>Metazoa</taxon>
        <taxon>Spiralia</taxon>
        <taxon>Lophotrochozoa</taxon>
        <taxon>Platyhelminthes</taxon>
        <taxon>Monogenea</taxon>
        <taxon>Monopisthocotylea</taxon>
        <taxon>Dactylogyridea</taxon>
        <taxon>Ancyrocephalidae</taxon>
        <taxon>Cichlidogyrus</taxon>
    </lineage>
</organism>
<dbReference type="InterPro" id="IPR020846">
    <property type="entry name" value="MFS_dom"/>
</dbReference>
<dbReference type="GO" id="GO:0016020">
    <property type="term" value="C:membrane"/>
    <property type="evidence" value="ECO:0007669"/>
    <property type="project" value="UniProtKB-SubCell"/>
</dbReference>
<dbReference type="PANTHER" id="PTHR11662">
    <property type="entry name" value="SOLUTE CARRIER FAMILY 17"/>
    <property type="match status" value="1"/>
</dbReference>
<evidence type="ECO:0000256" key="1">
    <source>
        <dbReference type="ARBA" id="ARBA00004141"/>
    </source>
</evidence>
<keyword evidence="6 7" id="KW-0472">Membrane</keyword>
<keyword evidence="2" id="KW-0813">Transport</keyword>
<dbReference type="Gene3D" id="1.20.1250.20">
    <property type="entry name" value="MFS general substrate transporter like domains"/>
    <property type="match status" value="2"/>
</dbReference>
<keyword evidence="3 7" id="KW-0812">Transmembrane</keyword>
<evidence type="ECO:0000313" key="9">
    <source>
        <dbReference type="EMBL" id="KAL3311167.1"/>
    </source>
</evidence>
<dbReference type="GO" id="GO:0015293">
    <property type="term" value="F:symporter activity"/>
    <property type="evidence" value="ECO:0007669"/>
    <property type="project" value="UniProtKB-KW"/>
</dbReference>
<protein>
    <recommendedName>
        <fullName evidence="8">Major facilitator superfamily (MFS) profile domain-containing protein</fullName>
    </recommendedName>
</protein>
<feature type="transmembrane region" description="Helical" evidence="7">
    <location>
        <begin position="175"/>
        <end position="194"/>
    </location>
</feature>
<feature type="transmembrane region" description="Helical" evidence="7">
    <location>
        <begin position="106"/>
        <end position="129"/>
    </location>
</feature>
<dbReference type="InterPro" id="IPR050382">
    <property type="entry name" value="MFS_Na/Anion_cotransporter"/>
</dbReference>
<evidence type="ECO:0000256" key="6">
    <source>
        <dbReference type="ARBA" id="ARBA00023136"/>
    </source>
</evidence>
<name>A0ABD2PW92_9PLAT</name>
<evidence type="ECO:0000313" key="10">
    <source>
        <dbReference type="Proteomes" id="UP001626550"/>
    </source>
</evidence>
<evidence type="ECO:0000256" key="2">
    <source>
        <dbReference type="ARBA" id="ARBA00022448"/>
    </source>
</evidence>
<feature type="transmembrane region" description="Helical" evidence="7">
    <location>
        <begin position="244"/>
        <end position="264"/>
    </location>
</feature>
<feature type="transmembrane region" description="Helical" evidence="7">
    <location>
        <begin position="296"/>
        <end position="316"/>
    </location>
</feature>
<proteinExistence type="predicted"/>
<sequence>MPSCKERFLAIFPRRLQVIFMLFLGLLIIFGMRTEIGLALLKMNQNLLNVTFFIPAHNDSSSAVKEYLLKEHLVPNHARIKSLITIRHGGSIEARVTFQTIRWSSLMIGFIEAGFFMGYLVCSIPSGVIANLTSGHRLLGIVWMIICALNMLIPLVAIGGEDRQGRLLEDGHPNISFALIFIIRILQGMGESVVYPCVHEMLRWWAPQNEKARLVSLCFFGVFSGPIFGYPLSGLLIWRHGWESPFYFFGAIGLFWGIVWLATISAKPSKDCFITEEEKTFIREPAEKRTQNICDIPWRSIFTSLPVWAIVAANFARNWLYQFTFTGLPQFLNDVQKHEQRLAHNASTATGLTPAELGNYMLIPYACMAFLTLIGGVVSDLVISKNLLNVGHTRKLINTLGYGITLSCLTILCLIHSFVATLILLSLALGCIGFGTSAYAVNQLDIAPAYAGIIMGISNGIATFAGVFSTMIAQRLVHHGSRAIQGWIHFLILTIAIQLFCLLIFLIFASGEQQQWAKVPTEIQVEELEPAPLTTDPKKME</sequence>
<comment type="caution">
    <text evidence="9">The sequence shown here is derived from an EMBL/GenBank/DDBJ whole genome shotgun (WGS) entry which is preliminary data.</text>
</comment>
<dbReference type="PROSITE" id="PS50850">
    <property type="entry name" value="MFS"/>
    <property type="match status" value="1"/>
</dbReference>
<keyword evidence="4" id="KW-0769">Symport</keyword>
<feature type="transmembrane region" description="Helical" evidence="7">
    <location>
        <begin position="20"/>
        <end position="41"/>
    </location>
</feature>
<comment type="subcellular location">
    <subcellularLocation>
        <location evidence="1">Membrane</location>
        <topology evidence="1">Multi-pass membrane protein</topology>
    </subcellularLocation>
</comment>
<dbReference type="SUPFAM" id="SSF103473">
    <property type="entry name" value="MFS general substrate transporter"/>
    <property type="match status" value="1"/>
</dbReference>
<gene>
    <name evidence="9" type="ORF">Ciccas_010255</name>
</gene>
<accession>A0ABD2PW92</accession>
<dbReference type="FunFam" id="1.20.1250.20:FF:000003">
    <property type="entry name" value="Solute carrier family 17 member 3"/>
    <property type="match status" value="1"/>
</dbReference>
<dbReference type="PANTHER" id="PTHR11662:SF399">
    <property type="entry name" value="FI19708P1-RELATED"/>
    <property type="match status" value="1"/>
</dbReference>
<feature type="transmembrane region" description="Helical" evidence="7">
    <location>
        <begin position="141"/>
        <end position="160"/>
    </location>
</feature>
<evidence type="ECO:0000259" key="8">
    <source>
        <dbReference type="PROSITE" id="PS50850"/>
    </source>
</evidence>
<feature type="domain" description="Major facilitator superfamily (MFS) profile" evidence="8">
    <location>
        <begin position="18"/>
        <end position="513"/>
    </location>
</feature>
<feature type="transmembrane region" description="Helical" evidence="7">
    <location>
        <begin position="362"/>
        <end position="383"/>
    </location>
</feature>
<evidence type="ECO:0000256" key="5">
    <source>
        <dbReference type="ARBA" id="ARBA00022989"/>
    </source>
</evidence>
<dbReference type="Pfam" id="PF07690">
    <property type="entry name" value="MFS_1"/>
    <property type="match status" value="1"/>
</dbReference>
<feature type="transmembrane region" description="Helical" evidence="7">
    <location>
        <begin position="449"/>
        <end position="474"/>
    </location>
</feature>